<sequence length="115" mass="12851">MKLQRLFERLIMKTRTIWCTWDSNEIKDTFTKNYFAIQASNNTNTTNNENTSEDSGSSNSTPVGAIAGVSWEVLLDCTYRYCCLVLPPPTKPGNRRTLSGRSKGALGRSAKLRPS</sequence>
<accession>A0ACA9UIM8</accession>
<evidence type="ECO:0000313" key="2">
    <source>
        <dbReference type="Proteomes" id="UP000836387"/>
    </source>
</evidence>
<proteinExistence type="predicted"/>
<evidence type="ECO:0000313" key="1">
    <source>
        <dbReference type="EMBL" id="CAG9953229.1"/>
    </source>
</evidence>
<keyword evidence="2" id="KW-1185">Reference proteome</keyword>
<comment type="caution">
    <text evidence="1">The sequence shown here is derived from an EMBL/GenBank/DDBJ whole genome shotgun (WGS) entry which is preliminary data.</text>
</comment>
<protein>
    <submittedName>
        <fullName evidence="1">Uncharacterized protein</fullName>
    </submittedName>
</protein>
<dbReference type="EMBL" id="CADEHS020000521">
    <property type="protein sequence ID" value="CAG9953229.1"/>
    <property type="molecule type" value="Genomic_DNA"/>
</dbReference>
<organism evidence="1 2">
    <name type="scientific">Clonostachys rosea f. rosea IK726</name>
    <dbReference type="NCBI Taxonomy" id="1349383"/>
    <lineage>
        <taxon>Eukaryota</taxon>
        <taxon>Fungi</taxon>
        <taxon>Dikarya</taxon>
        <taxon>Ascomycota</taxon>
        <taxon>Pezizomycotina</taxon>
        <taxon>Sordariomycetes</taxon>
        <taxon>Hypocreomycetidae</taxon>
        <taxon>Hypocreales</taxon>
        <taxon>Bionectriaceae</taxon>
        <taxon>Clonostachys</taxon>
    </lineage>
</organism>
<name>A0ACA9UIM8_BIOOC</name>
<gene>
    <name evidence="1" type="ORF">CRV2_00017431</name>
</gene>
<dbReference type="Proteomes" id="UP000836387">
    <property type="component" value="Unassembled WGS sequence"/>
</dbReference>
<reference evidence="1" key="2">
    <citation type="submission" date="2021-10" db="EMBL/GenBank/DDBJ databases">
        <authorList>
            <person name="Piombo E."/>
        </authorList>
    </citation>
    <scope>NUCLEOTIDE SEQUENCE</scope>
</reference>
<reference evidence="1" key="1">
    <citation type="submission" date="2020-04" db="EMBL/GenBank/DDBJ databases">
        <authorList>
            <person name="Broberg M."/>
        </authorList>
    </citation>
    <scope>NUCLEOTIDE SEQUENCE</scope>
</reference>